<feature type="chain" id="PRO_5017540054" evidence="1">
    <location>
        <begin position="19"/>
        <end position="546"/>
    </location>
</feature>
<dbReference type="CDD" id="cd12797">
    <property type="entry name" value="M23_peptidase"/>
    <property type="match status" value="1"/>
</dbReference>
<feature type="signal peptide" evidence="1">
    <location>
        <begin position="1"/>
        <end position="18"/>
    </location>
</feature>
<dbReference type="InterPro" id="IPR011055">
    <property type="entry name" value="Dup_hybrid_motif"/>
</dbReference>
<evidence type="ECO:0000256" key="1">
    <source>
        <dbReference type="SAM" id="SignalP"/>
    </source>
</evidence>
<gene>
    <name evidence="2" type="ORF">DHW31_08145</name>
</gene>
<dbReference type="SUPFAM" id="SSF51261">
    <property type="entry name" value="Duplicated hybrid motif"/>
    <property type="match status" value="1"/>
</dbReference>
<accession>A0A3D2SEP4</accession>
<sequence>MKKYIVTLLLLGSIKVYAQTNHTTTFTPPLDIPLTLSGNFGELRPNHFHGGIDFKTQNTIGKRVLAIADGYISRIMVTHGSGYMLHVRYSNGYTAIYRHLSGFVKPMADAIEAYQYEKESWEVDLIPSATQYPVHAGQQIAWSGNTGYSMGPHLHLDLIEDATGDRLDPLPFFSKYIKDNRAPRAEAIMIFPQPGKGVVQGSLQNKIIALNTVRPTEAWGVIGAGIKAYDYMTGTSNRYGVYSVTLYVDGAEVYNSVVDRYSPDENRMINSWTHGHFMKSFIDPGNTLRMLRAHNAERGLVTINEERDYHFLYELKDYYGNTARYRFVISGKKQPVPPLEHKEKYLFKWDQVNYLQEPGMTLIVPKGVLYTNLPVQFKVYPDSNAVSYIYQLNDEGAPLHASCELSIGVRRRVVQDTTKYYIARKTGNRLSSVGGRYENGFVKAKILSLGTYVVAVDTVPPVVTPLSKNTWARAGKILYRVKDGQTGIRSYRGTIDGKYALFQWEMMTNRLICKIDPTRVSKTGKHIVELTVTDHCGNVTVLKDIY</sequence>
<comment type="caution">
    <text evidence="2">The sequence shown here is derived from an EMBL/GenBank/DDBJ whole genome shotgun (WGS) entry which is preliminary data.</text>
</comment>
<dbReference type="PANTHER" id="PTHR21666:SF285">
    <property type="entry name" value="M23 FAMILY METALLOPEPTIDASE"/>
    <property type="match status" value="1"/>
</dbReference>
<dbReference type="Gene3D" id="2.70.70.10">
    <property type="entry name" value="Glucose Permease (Domain IIA)"/>
    <property type="match status" value="1"/>
</dbReference>
<evidence type="ECO:0000313" key="2">
    <source>
        <dbReference type="EMBL" id="HCK24733.1"/>
    </source>
</evidence>
<dbReference type="EMBL" id="DPVG01000293">
    <property type="protein sequence ID" value="HCK24733.1"/>
    <property type="molecule type" value="Genomic_DNA"/>
</dbReference>
<dbReference type="InterPro" id="IPR050570">
    <property type="entry name" value="Cell_wall_metabolism_enzyme"/>
</dbReference>
<dbReference type="AlphaFoldDB" id="A0A3D2SEP4"/>
<dbReference type="Proteomes" id="UP000263098">
    <property type="component" value="Unassembled WGS sequence"/>
</dbReference>
<keyword evidence="1" id="KW-0732">Signal</keyword>
<evidence type="ECO:0000313" key="3">
    <source>
        <dbReference type="Proteomes" id="UP000263098"/>
    </source>
</evidence>
<organism evidence="2 3">
    <name type="scientific">Bacteroides graminisolvens</name>
    <dbReference type="NCBI Taxonomy" id="477666"/>
    <lineage>
        <taxon>Bacteria</taxon>
        <taxon>Pseudomonadati</taxon>
        <taxon>Bacteroidota</taxon>
        <taxon>Bacteroidia</taxon>
        <taxon>Bacteroidales</taxon>
        <taxon>Bacteroidaceae</taxon>
        <taxon>Bacteroides</taxon>
    </lineage>
</organism>
<proteinExistence type="predicted"/>
<dbReference type="GO" id="GO:0004222">
    <property type="term" value="F:metalloendopeptidase activity"/>
    <property type="evidence" value="ECO:0007669"/>
    <property type="project" value="TreeGrafter"/>
</dbReference>
<reference evidence="2 3" key="1">
    <citation type="journal article" date="2018" name="Nat. Biotechnol.">
        <title>A standardized bacterial taxonomy based on genome phylogeny substantially revises the tree of life.</title>
        <authorList>
            <person name="Parks D.H."/>
            <person name="Chuvochina M."/>
            <person name="Waite D.W."/>
            <person name="Rinke C."/>
            <person name="Skarshewski A."/>
            <person name="Chaumeil P.A."/>
            <person name="Hugenholtz P."/>
        </authorList>
    </citation>
    <scope>NUCLEOTIDE SEQUENCE [LARGE SCALE GENOMIC DNA]</scope>
    <source>
        <strain evidence="2">UBA9667</strain>
    </source>
</reference>
<protein>
    <submittedName>
        <fullName evidence="2">Peptidase M23</fullName>
    </submittedName>
</protein>
<name>A0A3D2SEP4_9BACE</name>
<dbReference type="PANTHER" id="PTHR21666">
    <property type="entry name" value="PEPTIDASE-RELATED"/>
    <property type="match status" value="1"/>
</dbReference>